<evidence type="ECO:0000313" key="2">
    <source>
        <dbReference type="Proteomes" id="UP000238312"/>
    </source>
</evidence>
<dbReference type="Proteomes" id="UP000238312">
    <property type="component" value="Unassembled WGS sequence"/>
</dbReference>
<sequence>MKTVFTFVLGNALGVASEAAWRARLRRTGGDEHEQIRTMVAQATEIAMRFPRLRAHNAAQEDDSASPAPDHELEFGLRTILTGLQAELGTRPS</sequence>
<proteinExistence type="predicted"/>
<name>A0A2T0MYB6_9ACTN</name>
<dbReference type="EMBL" id="PVNG01000009">
    <property type="protein sequence ID" value="PRX64243.1"/>
    <property type="molecule type" value="Genomic_DNA"/>
</dbReference>
<protein>
    <recommendedName>
        <fullName evidence="3">Tetracycline repressor TetR C-terminal domain-containing protein</fullName>
    </recommendedName>
</protein>
<reference evidence="1 2" key="1">
    <citation type="submission" date="2018-03" db="EMBL/GenBank/DDBJ databases">
        <title>Genomic Encyclopedia of Type Strains, Phase III (KMG-III): the genomes of soil and plant-associated and newly described type strains.</title>
        <authorList>
            <person name="Whitman W."/>
        </authorList>
    </citation>
    <scope>NUCLEOTIDE SEQUENCE [LARGE SCALE GENOMIC DNA]</scope>
    <source>
        <strain evidence="1 2">CGMCC 4.7104</strain>
    </source>
</reference>
<accession>A0A2T0MYB6</accession>
<dbReference type="SUPFAM" id="SSF48498">
    <property type="entry name" value="Tetracyclin repressor-like, C-terminal domain"/>
    <property type="match status" value="1"/>
</dbReference>
<organism evidence="1 2">
    <name type="scientific">Nonomuraea fuscirosea</name>
    <dbReference type="NCBI Taxonomy" id="1291556"/>
    <lineage>
        <taxon>Bacteria</taxon>
        <taxon>Bacillati</taxon>
        <taxon>Actinomycetota</taxon>
        <taxon>Actinomycetes</taxon>
        <taxon>Streptosporangiales</taxon>
        <taxon>Streptosporangiaceae</taxon>
        <taxon>Nonomuraea</taxon>
    </lineage>
</organism>
<dbReference type="Gene3D" id="1.10.357.10">
    <property type="entry name" value="Tetracycline Repressor, domain 2"/>
    <property type="match status" value="1"/>
</dbReference>
<gene>
    <name evidence="1" type="ORF">B0I32_109171</name>
</gene>
<evidence type="ECO:0008006" key="3">
    <source>
        <dbReference type="Google" id="ProtNLM"/>
    </source>
</evidence>
<keyword evidence="2" id="KW-1185">Reference proteome</keyword>
<dbReference type="AlphaFoldDB" id="A0A2T0MYB6"/>
<comment type="caution">
    <text evidence="1">The sequence shown here is derived from an EMBL/GenBank/DDBJ whole genome shotgun (WGS) entry which is preliminary data.</text>
</comment>
<dbReference type="InterPro" id="IPR036271">
    <property type="entry name" value="Tet_transcr_reg_TetR-rel_C_sf"/>
</dbReference>
<evidence type="ECO:0000313" key="1">
    <source>
        <dbReference type="EMBL" id="PRX64243.1"/>
    </source>
</evidence>